<comment type="caution">
    <text evidence="3">The sequence shown here is derived from an EMBL/GenBank/DDBJ whole genome shotgun (WGS) entry which is preliminary data.</text>
</comment>
<gene>
    <name evidence="3" type="ORF">KHB02_13100</name>
</gene>
<evidence type="ECO:0008006" key="4">
    <source>
        <dbReference type="Google" id="ProtNLM"/>
    </source>
</evidence>
<dbReference type="PROSITE" id="PS51257">
    <property type="entry name" value="PROKAR_LIPOPROTEIN"/>
    <property type="match status" value="1"/>
</dbReference>
<sequence length="155" mass="15707">MTLRPTRSVPVRLLAVAGVAALGLGLAGCSGSDDADGKASASASASATERPAITDVETPAGGDGDYVGAVKDVQVTSCKKADGAWKVVGTVENPEKSAQGYRIYVSLLKGQSDTRAVTEVDVASVGAGDSADWDTTIDTDESGLSCVLRVERFAA</sequence>
<evidence type="ECO:0000256" key="2">
    <source>
        <dbReference type="SAM" id="SignalP"/>
    </source>
</evidence>
<dbReference type="EMBL" id="JAGYPE010000002">
    <property type="protein sequence ID" value="MBS4182328.1"/>
    <property type="molecule type" value="Genomic_DNA"/>
</dbReference>
<feature type="region of interest" description="Disordered" evidence="1">
    <location>
        <begin position="35"/>
        <end position="61"/>
    </location>
</feature>
<reference evidence="3" key="1">
    <citation type="submission" date="2021-05" db="EMBL/GenBank/DDBJ databases">
        <title>Novel Bacillus species.</title>
        <authorList>
            <person name="Liu G."/>
        </authorList>
    </citation>
    <scope>NUCLEOTIDE SEQUENCE</scope>
    <source>
        <strain evidence="3">FJAT-50051</strain>
    </source>
</reference>
<evidence type="ECO:0000256" key="1">
    <source>
        <dbReference type="SAM" id="MobiDB-lite"/>
    </source>
</evidence>
<name>A0A942SZ38_9BACI</name>
<dbReference type="AlphaFoldDB" id="A0A942SZ38"/>
<keyword evidence="2" id="KW-0732">Signal</keyword>
<proteinExistence type="predicted"/>
<evidence type="ECO:0000313" key="3">
    <source>
        <dbReference type="EMBL" id="MBS4182328.1"/>
    </source>
</evidence>
<feature type="compositionally biased region" description="Low complexity" evidence="1">
    <location>
        <begin position="35"/>
        <end position="47"/>
    </location>
</feature>
<feature type="chain" id="PRO_5038561600" description="Lipoprotein" evidence="2">
    <location>
        <begin position="36"/>
        <end position="155"/>
    </location>
</feature>
<protein>
    <recommendedName>
        <fullName evidence="4">Lipoprotein</fullName>
    </recommendedName>
</protein>
<feature type="signal peptide" evidence="2">
    <location>
        <begin position="1"/>
        <end position="35"/>
    </location>
</feature>
<accession>A0A942SZ38</accession>
<organism evidence="3">
    <name type="scientific">Neobacillus citreus</name>
    <dbReference type="NCBI Taxonomy" id="2833578"/>
    <lineage>
        <taxon>Bacteria</taxon>
        <taxon>Bacillati</taxon>
        <taxon>Bacillota</taxon>
        <taxon>Bacilli</taxon>
        <taxon>Bacillales</taxon>
        <taxon>Bacillaceae</taxon>
        <taxon>Neobacillus</taxon>
    </lineage>
</organism>